<evidence type="ECO:0000313" key="3">
    <source>
        <dbReference type="EMBL" id="KAI5429763.1"/>
    </source>
</evidence>
<dbReference type="InterPro" id="IPR012337">
    <property type="entry name" value="RNaseH-like_sf"/>
</dbReference>
<keyword evidence="1" id="KW-0511">Multifunctional enzyme</keyword>
<dbReference type="FunFam" id="1.10.340.70:FF:000001">
    <property type="entry name" value="Retrovirus-related Pol polyprotein from transposon gypsy-like Protein"/>
    <property type="match status" value="1"/>
</dbReference>
<dbReference type="InterPro" id="IPR043502">
    <property type="entry name" value="DNA/RNA_pol_sf"/>
</dbReference>
<dbReference type="PANTHER" id="PTHR37984:SF5">
    <property type="entry name" value="PROTEIN NYNRIN-LIKE"/>
    <property type="match status" value="1"/>
</dbReference>
<dbReference type="InterPro" id="IPR041588">
    <property type="entry name" value="Integrase_H2C2"/>
</dbReference>
<dbReference type="PANTHER" id="PTHR37984">
    <property type="entry name" value="PROTEIN CBG26694"/>
    <property type="match status" value="1"/>
</dbReference>
<dbReference type="AlphaFoldDB" id="A0A9D4XYA3"/>
<dbReference type="InterPro" id="IPR036397">
    <property type="entry name" value="RNaseH_sf"/>
</dbReference>
<dbReference type="InterPro" id="IPR041577">
    <property type="entry name" value="RT_RNaseH_2"/>
</dbReference>
<dbReference type="SUPFAM" id="SSF56672">
    <property type="entry name" value="DNA/RNA polymerases"/>
    <property type="match status" value="1"/>
</dbReference>
<dbReference type="Gene3D" id="3.30.420.10">
    <property type="entry name" value="Ribonuclease H-like superfamily/Ribonuclease H"/>
    <property type="match status" value="1"/>
</dbReference>
<comment type="caution">
    <text evidence="3">The sequence shown here is derived from an EMBL/GenBank/DDBJ whole genome shotgun (WGS) entry which is preliminary data.</text>
</comment>
<dbReference type="Gramene" id="Psat03G0437900-T1">
    <property type="protein sequence ID" value="KAI5429763.1"/>
    <property type="gene ID" value="KIW84_034379"/>
</dbReference>
<name>A0A9D4XYA3_PEA</name>
<protein>
    <recommendedName>
        <fullName evidence="2">Integrase catalytic domain-containing protein</fullName>
    </recommendedName>
</protein>
<dbReference type="FunFam" id="3.30.70.270:FF:000115">
    <property type="entry name" value="Polyprotein of retroviral origin, putative"/>
    <property type="match status" value="1"/>
</dbReference>
<dbReference type="EMBL" id="JAMSHJ010000003">
    <property type="protein sequence ID" value="KAI5429763.1"/>
    <property type="molecule type" value="Genomic_DNA"/>
</dbReference>
<evidence type="ECO:0000256" key="1">
    <source>
        <dbReference type="ARBA" id="ARBA00023268"/>
    </source>
</evidence>
<dbReference type="PROSITE" id="PS50994">
    <property type="entry name" value="INTEGRASE"/>
    <property type="match status" value="1"/>
</dbReference>
<dbReference type="GO" id="GO:0003676">
    <property type="term" value="F:nucleic acid binding"/>
    <property type="evidence" value="ECO:0007669"/>
    <property type="project" value="InterPro"/>
</dbReference>
<feature type="domain" description="Integrase catalytic" evidence="2">
    <location>
        <begin position="513"/>
        <end position="612"/>
    </location>
</feature>
<dbReference type="Gene3D" id="3.30.70.270">
    <property type="match status" value="2"/>
</dbReference>
<evidence type="ECO:0000259" key="2">
    <source>
        <dbReference type="PROSITE" id="PS50994"/>
    </source>
</evidence>
<proteinExistence type="predicted"/>
<dbReference type="Pfam" id="PF17921">
    <property type="entry name" value="Integrase_H2C2"/>
    <property type="match status" value="1"/>
</dbReference>
<accession>A0A9D4XYA3</accession>
<dbReference type="GO" id="GO:0015074">
    <property type="term" value="P:DNA integration"/>
    <property type="evidence" value="ECO:0007669"/>
    <property type="project" value="InterPro"/>
</dbReference>
<dbReference type="InterPro" id="IPR043128">
    <property type="entry name" value="Rev_trsase/Diguanyl_cyclase"/>
</dbReference>
<keyword evidence="4" id="KW-1185">Reference proteome</keyword>
<dbReference type="CDD" id="cd09274">
    <property type="entry name" value="RNase_HI_RT_Ty3"/>
    <property type="match status" value="1"/>
</dbReference>
<evidence type="ECO:0000313" key="4">
    <source>
        <dbReference type="Proteomes" id="UP001058974"/>
    </source>
</evidence>
<dbReference type="SUPFAM" id="SSF53098">
    <property type="entry name" value="Ribonuclease H-like"/>
    <property type="match status" value="1"/>
</dbReference>
<dbReference type="Proteomes" id="UP001058974">
    <property type="component" value="Chromosome 3"/>
</dbReference>
<organism evidence="3 4">
    <name type="scientific">Pisum sativum</name>
    <name type="common">Garden pea</name>
    <name type="synonym">Lathyrus oleraceus</name>
    <dbReference type="NCBI Taxonomy" id="3888"/>
    <lineage>
        <taxon>Eukaryota</taxon>
        <taxon>Viridiplantae</taxon>
        <taxon>Streptophyta</taxon>
        <taxon>Embryophyta</taxon>
        <taxon>Tracheophyta</taxon>
        <taxon>Spermatophyta</taxon>
        <taxon>Magnoliopsida</taxon>
        <taxon>eudicotyledons</taxon>
        <taxon>Gunneridae</taxon>
        <taxon>Pentapetalae</taxon>
        <taxon>rosids</taxon>
        <taxon>fabids</taxon>
        <taxon>Fabales</taxon>
        <taxon>Fabaceae</taxon>
        <taxon>Papilionoideae</taxon>
        <taxon>50 kb inversion clade</taxon>
        <taxon>NPAAA clade</taxon>
        <taxon>Hologalegina</taxon>
        <taxon>IRL clade</taxon>
        <taxon>Fabeae</taxon>
        <taxon>Lathyrus</taxon>
    </lineage>
</organism>
<reference evidence="3 4" key="1">
    <citation type="journal article" date="2022" name="Nat. Genet.">
        <title>Improved pea reference genome and pan-genome highlight genomic features and evolutionary characteristics.</title>
        <authorList>
            <person name="Yang T."/>
            <person name="Liu R."/>
            <person name="Luo Y."/>
            <person name="Hu S."/>
            <person name="Wang D."/>
            <person name="Wang C."/>
            <person name="Pandey M.K."/>
            <person name="Ge S."/>
            <person name="Xu Q."/>
            <person name="Li N."/>
            <person name="Li G."/>
            <person name="Huang Y."/>
            <person name="Saxena R.K."/>
            <person name="Ji Y."/>
            <person name="Li M."/>
            <person name="Yan X."/>
            <person name="He Y."/>
            <person name="Liu Y."/>
            <person name="Wang X."/>
            <person name="Xiang C."/>
            <person name="Varshney R.K."/>
            <person name="Ding H."/>
            <person name="Gao S."/>
            <person name="Zong X."/>
        </authorList>
    </citation>
    <scope>NUCLEOTIDE SEQUENCE [LARGE SCALE GENOMIC DNA]</scope>
    <source>
        <strain evidence="3 4">cv. Zhongwan 6</strain>
    </source>
</reference>
<dbReference type="Pfam" id="PF17919">
    <property type="entry name" value="RT_RNaseH_2"/>
    <property type="match status" value="1"/>
</dbReference>
<dbReference type="InterPro" id="IPR050951">
    <property type="entry name" value="Retrovirus_Pol_polyprotein"/>
</dbReference>
<dbReference type="Gene3D" id="1.10.340.70">
    <property type="match status" value="1"/>
</dbReference>
<dbReference type="InterPro" id="IPR001584">
    <property type="entry name" value="Integrase_cat-core"/>
</dbReference>
<gene>
    <name evidence="3" type="ORF">KIW84_034379</name>
</gene>
<sequence length="643" mass="73692">MAMEFSMNGMNVKLQAVKENKSKVVSASKLHQLMVEDSFCYMLQLLPCSAEAVCCSVATKELEDPVMTAHRESVLQEFQEVFETPTELPPFRGIHDHQIVLKEGSNPISLRPYRYPLAQKDIIDVYNPYLEAHVDHLRQVFQILKAHTFYVKKSKCAFFTTQIEYLGHFITPTGVTTDLIKVQAVRAWPTPQTVKQLRGFLGLTGYYRRFIKGYSIIASPLTDLLKRDSFHWPEEAHTAFITLKDALSNSPVLAIPDMQKPFVVETDASSTGIGVVLMQDRHPVAFISKVLSPKNRLLSVYDRELLALVHAVSKWHQYLSLNTFTILTDQHSLKYLLEQRLSTPAQYRWVTKLMGLSYEILYKKGKDNVAADALSRASHGEVLQLTVSSISSELWDSLLKSYEHDSALQGLKLQVLSNPTLHPHFYILDNLLYRKQKLVIPNDGQVRLVILQWFHSSHQGGHSGIRASIARIKSMFYWKGLAKDVTKFIQQCETCLRCKYEPRAVAGLLQPLPVPEGVWKSIAMYFIEKLPKSYGKDTIWLGISQSLTTAYHPQSNGQSEVLNHCLEHYLRAMTWQRPKEWVNWLPLTEWWYNTTYHSAIHATPYEIVYGQAPPLHLPYCPQSTRVEAVDRSFIVREEMIQKL</sequence>